<dbReference type="NCBIfam" id="NF033545">
    <property type="entry name" value="transpos_IS630"/>
    <property type="match status" value="1"/>
</dbReference>
<dbReference type="InterPro" id="IPR047655">
    <property type="entry name" value="Transpos_IS630-like"/>
</dbReference>
<reference evidence="2" key="1">
    <citation type="submission" date="2013-08" db="EMBL/GenBank/DDBJ databases">
        <authorList>
            <person name="Mendez C."/>
            <person name="Richter M."/>
            <person name="Ferrer M."/>
            <person name="Sanchez J."/>
        </authorList>
    </citation>
    <scope>NUCLEOTIDE SEQUENCE</scope>
</reference>
<dbReference type="InterPro" id="IPR036397">
    <property type="entry name" value="RNaseH_sf"/>
</dbReference>
<dbReference type="AlphaFoldDB" id="T1CL55"/>
<accession>T1CL55</accession>
<organism evidence="2">
    <name type="scientific">mine drainage metagenome</name>
    <dbReference type="NCBI Taxonomy" id="410659"/>
    <lineage>
        <taxon>unclassified sequences</taxon>
        <taxon>metagenomes</taxon>
        <taxon>ecological metagenomes</taxon>
    </lineage>
</organism>
<evidence type="ECO:0000313" key="2">
    <source>
        <dbReference type="EMBL" id="EQD69270.1"/>
    </source>
</evidence>
<dbReference type="EMBL" id="AUZZ01000099">
    <property type="protein sequence ID" value="EQD69270.1"/>
    <property type="molecule type" value="Genomic_DNA"/>
</dbReference>
<gene>
    <name evidence="2" type="ORF">B2A_00134</name>
</gene>
<feature type="domain" description="Tc1-like transposase DDE" evidence="1">
    <location>
        <begin position="28"/>
        <end position="148"/>
    </location>
</feature>
<name>T1CL55_9ZZZZ</name>
<dbReference type="GO" id="GO:0003676">
    <property type="term" value="F:nucleic acid binding"/>
    <property type="evidence" value="ECO:0007669"/>
    <property type="project" value="InterPro"/>
</dbReference>
<protein>
    <submittedName>
        <fullName evidence="2">Integrase catalytic region</fullName>
    </submittedName>
</protein>
<dbReference type="InterPro" id="IPR038717">
    <property type="entry name" value="Tc1-like_DDE_dom"/>
</dbReference>
<dbReference type="Pfam" id="PF13358">
    <property type="entry name" value="DDE_3"/>
    <property type="match status" value="1"/>
</dbReference>
<sequence length="177" mass="20476">MRNPGMQALERPTGYVKTRSKRIVKALKSTYRRNGTLNLFAALNVMTGIVNSKTTKTKKRVDFLVFMDEVLRDLPDKNAKDQEVKEIHVILDNYCTHKRCDEWLSKHPNVKFHYTPTSASWLNMVEIFFSILSRETLRGASFRSTDALPEAVMAFVNEHNSKAKPFIWKKGRSRVLN</sequence>
<proteinExistence type="predicted"/>
<reference evidence="2" key="2">
    <citation type="journal article" date="2014" name="ISME J.">
        <title>Microbial stratification in low pH oxic and suboxic macroscopic growths along an acid mine drainage.</title>
        <authorList>
            <person name="Mendez-Garcia C."/>
            <person name="Mesa V."/>
            <person name="Sprenger R.R."/>
            <person name="Richter M."/>
            <person name="Diez M.S."/>
            <person name="Solano J."/>
            <person name="Bargiela R."/>
            <person name="Golyshina O.V."/>
            <person name="Manteca A."/>
            <person name="Ramos J.L."/>
            <person name="Gallego J.R."/>
            <person name="Llorente I."/>
            <person name="Martins Dos Santos V.A."/>
            <person name="Jensen O.N."/>
            <person name="Pelaez A.I."/>
            <person name="Sanchez J."/>
            <person name="Ferrer M."/>
        </authorList>
    </citation>
    <scope>NUCLEOTIDE SEQUENCE</scope>
</reference>
<dbReference type="Gene3D" id="3.30.420.10">
    <property type="entry name" value="Ribonuclease H-like superfamily/Ribonuclease H"/>
    <property type="match status" value="1"/>
</dbReference>
<comment type="caution">
    <text evidence="2">The sequence shown here is derived from an EMBL/GenBank/DDBJ whole genome shotgun (WGS) entry which is preliminary data.</text>
</comment>
<evidence type="ECO:0000259" key="1">
    <source>
        <dbReference type="Pfam" id="PF13358"/>
    </source>
</evidence>